<feature type="region of interest" description="Disordered" evidence="1">
    <location>
        <begin position="1"/>
        <end position="60"/>
    </location>
</feature>
<gene>
    <name evidence="2" type="ORF">KK062_26555</name>
</gene>
<keyword evidence="3" id="KW-1185">Reference proteome</keyword>
<evidence type="ECO:0000313" key="3">
    <source>
        <dbReference type="Proteomes" id="UP001319080"/>
    </source>
</evidence>
<dbReference type="EMBL" id="JAHESE010000041">
    <property type="protein sequence ID" value="MBT1711831.1"/>
    <property type="molecule type" value="Genomic_DNA"/>
</dbReference>
<proteinExistence type="predicted"/>
<name>A0AAP2E2H1_9BACT</name>
<accession>A0AAP2E2H1</accession>
<organism evidence="2 3">
    <name type="scientific">Dawidia cretensis</name>
    <dbReference type="NCBI Taxonomy" id="2782350"/>
    <lineage>
        <taxon>Bacteria</taxon>
        <taxon>Pseudomonadati</taxon>
        <taxon>Bacteroidota</taxon>
        <taxon>Cytophagia</taxon>
        <taxon>Cytophagales</taxon>
        <taxon>Chryseotaleaceae</taxon>
        <taxon>Dawidia</taxon>
    </lineage>
</organism>
<feature type="non-terminal residue" evidence="2">
    <location>
        <position position="1"/>
    </location>
</feature>
<dbReference type="RefSeq" id="WP_254087402.1">
    <property type="nucleotide sequence ID" value="NZ_JAHESE010000041.1"/>
</dbReference>
<protein>
    <submittedName>
        <fullName evidence="2">Uncharacterized protein</fullName>
    </submittedName>
</protein>
<dbReference type="Proteomes" id="UP001319080">
    <property type="component" value="Unassembled WGS sequence"/>
</dbReference>
<sequence length="60" mass="6263">LFGGQAEKQSQSPNLNPEPSQSQAADQKSESSGEEDASKKAVDNDGDEGDILGAGQTVEW</sequence>
<dbReference type="AlphaFoldDB" id="A0AAP2E2H1"/>
<feature type="compositionally biased region" description="Basic and acidic residues" evidence="1">
    <location>
        <begin position="27"/>
        <end position="43"/>
    </location>
</feature>
<reference evidence="2 3" key="1">
    <citation type="submission" date="2021-05" db="EMBL/GenBank/DDBJ databases">
        <title>A Polyphasic approach of four new species of the genus Ohtaekwangia: Ohtaekwangia histidinii sp. nov., Ohtaekwangia cretensis sp. nov., Ohtaekwangia indiensis sp. nov., Ohtaekwangia reichenbachii sp. nov. from diverse environment.</title>
        <authorList>
            <person name="Octaviana S."/>
        </authorList>
    </citation>
    <scope>NUCLEOTIDE SEQUENCE [LARGE SCALE GENOMIC DNA]</scope>
    <source>
        <strain evidence="2 3">PWU5</strain>
    </source>
</reference>
<comment type="caution">
    <text evidence="2">The sequence shown here is derived from an EMBL/GenBank/DDBJ whole genome shotgun (WGS) entry which is preliminary data.</text>
</comment>
<evidence type="ECO:0000313" key="2">
    <source>
        <dbReference type="EMBL" id="MBT1711831.1"/>
    </source>
</evidence>
<evidence type="ECO:0000256" key="1">
    <source>
        <dbReference type="SAM" id="MobiDB-lite"/>
    </source>
</evidence>
<feature type="compositionally biased region" description="Polar residues" evidence="1">
    <location>
        <begin position="7"/>
        <end position="26"/>
    </location>
</feature>